<comment type="caution">
    <text evidence="2">The sequence shown here is derived from an EMBL/GenBank/DDBJ whole genome shotgun (WGS) entry which is preliminary data.</text>
</comment>
<keyword evidence="1" id="KW-0812">Transmembrane</keyword>
<keyword evidence="1" id="KW-0472">Membrane</keyword>
<gene>
    <name evidence="2" type="ORF">PIB30_011419</name>
</gene>
<reference evidence="2 3" key="1">
    <citation type="journal article" date="2023" name="Plants (Basel)">
        <title>Bridging the Gap: Combining Genomics and Transcriptomics Approaches to Understand Stylosanthes scabra, an Orphan Legume from the Brazilian Caatinga.</title>
        <authorList>
            <person name="Ferreira-Neto J.R.C."/>
            <person name="da Silva M.D."/>
            <person name="Binneck E."/>
            <person name="de Melo N.F."/>
            <person name="da Silva R.H."/>
            <person name="de Melo A.L.T.M."/>
            <person name="Pandolfi V."/>
            <person name="Bustamante F.O."/>
            <person name="Brasileiro-Vidal A.C."/>
            <person name="Benko-Iseppon A.M."/>
        </authorList>
    </citation>
    <scope>NUCLEOTIDE SEQUENCE [LARGE SCALE GENOMIC DNA]</scope>
    <source>
        <tissue evidence="2">Leaves</tissue>
    </source>
</reference>
<sequence>MRSCYTRRRTPRMKKRCPPPTPLHLRSHAITVFLNRSTFFSSRLLLDEEFQVCFFRRRRSYVVHLSFFAPLLAVILLYFSGSGSWLFSSTLHEGKVAKRQDLQETAHTQRSHNCNKGKNTSSFKILSMKPKNKPLLLYRQSMKSIKWRRLLILSLNKMLSSKKLIVMKT</sequence>
<evidence type="ECO:0000313" key="3">
    <source>
        <dbReference type="Proteomes" id="UP001341840"/>
    </source>
</evidence>
<evidence type="ECO:0000256" key="1">
    <source>
        <dbReference type="SAM" id="Phobius"/>
    </source>
</evidence>
<keyword evidence="1" id="KW-1133">Transmembrane helix</keyword>
<dbReference type="EMBL" id="JASCZI010000028">
    <property type="protein sequence ID" value="MED6107150.1"/>
    <property type="molecule type" value="Genomic_DNA"/>
</dbReference>
<keyword evidence="3" id="KW-1185">Reference proteome</keyword>
<proteinExistence type="predicted"/>
<organism evidence="2 3">
    <name type="scientific">Stylosanthes scabra</name>
    <dbReference type="NCBI Taxonomy" id="79078"/>
    <lineage>
        <taxon>Eukaryota</taxon>
        <taxon>Viridiplantae</taxon>
        <taxon>Streptophyta</taxon>
        <taxon>Embryophyta</taxon>
        <taxon>Tracheophyta</taxon>
        <taxon>Spermatophyta</taxon>
        <taxon>Magnoliopsida</taxon>
        <taxon>eudicotyledons</taxon>
        <taxon>Gunneridae</taxon>
        <taxon>Pentapetalae</taxon>
        <taxon>rosids</taxon>
        <taxon>fabids</taxon>
        <taxon>Fabales</taxon>
        <taxon>Fabaceae</taxon>
        <taxon>Papilionoideae</taxon>
        <taxon>50 kb inversion clade</taxon>
        <taxon>dalbergioids sensu lato</taxon>
        <taxon>Dalbergieae</taxon>
        <taxon>Pterocarpus clade</taxon>
        <taxon>Stylosanthes</taxon>
    </lineage>
</organism>
<name>A0ABU6Q6H6_9FABA</name>
<protein>
    <recommendedName>
        <fullName evidence="4">Transmembrane protein</fullName>
    </recommendedName>
</protein>
<accession>A0ABU6Q6H6</accession>
<evidence type="ECO:0000313" key="2">
    <source>
        <dbReference type="EMBL" id="MED6107150.1"/>
    </source>
</evidence>
<dbReference type="Proteomes" id="UP001341840">
    <property type="component" value="Unassembled WGS sequence"/>
</dbReference>
<evidence type="ECO:0008006" key="4">
    <source>
        <dbReference type="Google" id="ProtNLM"/>
    </source>
</evidence>
<feature type="transmembrane region" description="Helical" evidence="1">
    <location>
        <begin position="61"/>
        <end position="79"/>
    </location>
</feature>